<evidence type="ECO:0000313" key="8">
    <source>
        <dbReference type="Proteomes" id="UP001139125"/>
    </source>
</evidence>
<feature type="binding site" evidence="4">
    <location>
        <position position="326"/>
    </location>
    <ligand>
        <name>Mn(2+)</name>
        <dbReference type="ChEBI" id="CHEBI:29035"/>
        <label>1</label>
    </ligand>
</feature>
<keyword evidence="2 4" id="KW-0479">Metal-binding</keyword>
<dbReference type="AlphaFoldDB" id="A0A9X2RFK7"/>
<dbReference type="GO" id="GO:0008973">
    <property type="term" value="F:phosphopentomutase activity"/>
    <property type="evidence" value="ECO:0007669"/>
    <property type="project" value="UniProtKB-UniRule"/>
</dbReference>
<dbReference type="GO" id="GO:0043094">
    <property type="term" value="P:metabolic compound salvage"/>
    <property type="evidence" value="ECO:0007669"/>
    <property type="project" value="UniProtKB-UniRule"/>
</dbReference>
<dbReference type="InterPro" id="IPR006124">
    <property type="entry name" value="Metalloenzyme"/>
</dbReference>
<keyword evidence="8" id="KW-1185">Reference proteome</keyword>
<dbReference type="GO" id="GO:0000287">
    <property type="term" value="F:magnesium ion binding"/>
    <property type="evidence" value="ECO:0007669"/>
    <property type="project" value="UniProtKB-UniRule"/>
</dbReference>
<dbReference type="CDD" id="cd16009">
    <property type="entry name" value="PPM"/>
    <property type="match status" value="1"/>
</dbReference>
<comment type="function">
    <text evidence="4">Isomerase that catalyzes the conversion of deoxy-ribose 1-phosphate (dRib-1-P) and ribose 1-phosphate (Rib-1-P) to deoxy-ribose 5-phosphate (dRib-5-P) and ribose 5-phosphate (Rib-5-P), respectively.</text>
</comment>
<feature type="binding site" evidence="4">
    <location>
        <position position="10"/>
    </location>
    <ligand>
        <name>Mn(2+)</name>
        <dbReference type="ChEBI" id="CHEBI:29035"/>
        <label>1</label>
    </ligand>
</feature>
<dbReference type="EMBL" id="JANDBC010000001">
    <property type="protein sequence ID" value="MCP9290429.1"/>
    <property type="molecule type" value="Genomic_DNA"/>
</dbReference>
<dbReference type="Gene3D" id="3.30.70.1250">
    <property type="entry name" value="Phosphopentomutase"/>
    <property type="match status" value="1"/>
</dbReference>
<dbReference type="InterPro" id="IPR017850">
    <property type="entry name" value="Alkaline_phosphatase_core_sf"/>
</dbReference>
<keyword evidence="4 7" id="KW-0413">Isomerase</keyword>
<organism evidence="7 8">
    <name type="scientific">Gracilimonas sediminicola</name>
    <dbReference type="NCBI Taxonomy" id="2952158"/>
    <lineage>
        <taxon>Bacteria</taxon>
        <taxon>Pseudomonadati</taxon>
        <taxon>Balneolota</taxon>
        <taxon>Balneolia</taxon>
        <taxon>Balneolales</taxon>
        <taxon>Balneolaceae</taxon>
        <taxon>Gracilimonas</taxon>
    </lineage>
</organism>
<keyword evidence="3 4" id="KW-0464">Manganese</keyword>
<evidence type="ECO:0000256" key="2">
    <source>
        <dbReference type="ARBA" id="ARBA00022723"/>
    </source>
</evidence>
<comment type="catalytic activity">
    <reaction evidence="4">
        <text>alpha-D-ribose 1-phosphate = D-ribose 5-phosphate</text>
        <dbReference type="Rhea" id="RHEA:18793"/>
        <dbReference type="ChEBI" id="CHEBI:57720"/>
        <dbReference type="ChEBI" id="CHEBI:78346"/>
        <dbReference type="EC" id="5.4.2.7"/>
    </reaction>
</comment>
<dbReference type="PIRSF" id="PIRSF001491">
    <property type="entry name" value="Ppentomutase"/>
    <property type="match status" value="1"/>
</dbReference>
<comment type="caution">
    <text evidence="7">The sequence shown here is derived from an EMBL/GenBank/DDBJ whole genome shotgun (WGS) entry which is preliminary data.</text>
</comment>
<dbReference type="GO" id="GO:0005829">
    <property type="term" value="C:cytosol"/>
    <property type="evidence" value="ECO:0007669"/>
    <property type="project" value="TreeGrafter"/>
</dbReference>
<comment type="catalytic activity">
    <reaction evidence="4">
        <text>2-deoxy-alpha-D-ribose 1-phosphate = 2-deoxy-D-ribose 5-phosphate</text>
        <dbReference type="Rhea" id="RHEA:27658"/>
        <dbReference type="ChEBI" id="CHEBI:57259"/>
        <dbReference type="ChEBI" id="CHEBI:62877"/>
        <dbReference type="EC" id="5.4.2.7"/>
    </reaction>
</comment>
<dbReference type="PANTHER" id="PTHR21110:SF0">
    <property type="entry name" value="PHOSPHOPENTOMUTASE"/>
    <property type="match status" value="1"/>
</dbReference>
<dbReference type="NCBIfam" id="NF003766">
    <property type="entry name" value="PRK05362.1"/>
    <property type="match status" value="1"/>
</dbReference>
<evidence type="ECO:0000313" key="7">
    <source>
        <dbReference type="EMBL" id="MCP9290429.1"/>
    </source>
</evidence>
<feature type="binding site" evidence="4">
    <location>
        <position position="327"/>
    </location>
    <ligand>
        <name>Mn(2+)</name>
        <dbReference type="ChEBI" id="CHEBI:29035"/>
        <label>1</label>
    </ligand>
</feature>
<dbReference type="Proteomes" id="UP001139125">
    <property type="component" value="Unassembled WGS sequence"/>
</dbReference>
<name>A0A9X2RFK7_9BACT</name>
<dbReference type="NCBIfam" id="TIGR01696">
    <property type="entry name" value="deoB"/>
    <property type="match status" value="1"/>
</dbReference>
<feature type="binding site" evidence="4">
    <location>
        <position position="290"/>
    </location>
    <ligand>
        <name>Mn(2+)</name>
        <dbReference type="ChEBI" id="CHEBI:29035"/>
        <label>2</label>
    </ligand>
</feature>
<dbReference type="PANTHER" id="PTHR21110">
    <property type="entry name" value="PHOSPHOPENTOMUTASE"/>
    <property type="match status" value="1"/>
</dbReference>
<reference evidence="7" key="1">
    <citation type="submission" date="2022-06" db="EMBL/GenBank/DDBJ databases">
        <title>Gracilimonas sp. CAU 1638 isolated from sea sediment.</title>
        <authorList>
            <person name="Kim W."/>
        </authorList>
    </citation>
    <scope>NUCLEOTIDE SEQUENCE</scope>
    <source>
        <strain evidence="7">CAU 1638</strain>
    </source>
</reference>
<dbReference type="GO" id="GO:0006018">
    <property type="term" value="P:2-deoxyribose 1-phosphate catabolic process"/>
    <property type="evidence" value="ECO:0007669"/>
    <property type="project" value="UniProtKB-UniRule"/>
</dbReference>
<gene>
    <name evidence="4" type="primary">deoB</name>
    <name evidence="7" type="ORF">NM125_02400</name>
</gene>
<feature type="binding site" evidence="4">
    <location>
        <position position="285"/>
    </location>
    <ligand>
        <name>Mn(2+)</name>
        <dbReference type="ChEBI" id="CHEBI:29035"/>
        <label>2</label>
    </ligand>
</feature>
<dbReference type="Gene3D" id="3.40.720.10">
    <property type="entry name" value="Alkaline Phosphatase, subunit A"/>
    <property type="match status" value="1"/>
</dbReference>
<dbReference type="Pfam" id="PF01676">
    <property type="entry name" value="Metalloenzyme"/>
    <property type="match status" value="1"/>
</dbReference>
<comment type="cofactor">
    <cofactor evidence="4">
        <name>Mn(2+)</name>
        <dbReference type="ChEBI" id="CHEBI:29035"/>
    </cofactor>
    <text evidence="4">Binds 2 manganese ions.</text>
</comment>
<evidence type="ECO:0000256" key="3">
    <source>
        <dbReference type="ARBA" id="ARBA00023211"/>
    </source>
</evidence>
<feature type="domain" description="Metalloenzyme" evidence="6">
    <location>
        <begin position="4"/>
        <end position="377"/>
    </location>
</feature>
<feature type="binding site" evidence="4">
    <location>
        <position position="338"/>
    </location>
    <ligand>
        <name>Mn(2+)</name>
        <dbReference type="ChEBI" id="CHEBI:29035"/>
        <label>2</label>
    </ligand>
</feature>
<evidence type="ECO:0000256" key="5">
    <source>
        <dbReference type="NCBIfam" id="TIGR01696"/>
    </source>
</evidence>
<keyword evidence="4" id="KW-0963">Cytoplasm</keyword>
<dbReference type="GO" id="GO:0030145">
    <property type="term" value="F:manganese ion binding"/>
    <property type="evidence" value="ECO:0007669"/>
    <property type="project" value="UniProtKB-UniRule"/>
</dbReference>
<comment type="similarity">
    <text evidence="1 4">Belongs to the phosphopentomutase family.</text>
</comment>
<dbReference type="SUPFAM" id="SSF143856">
    <property type="entry name" value="DeoB insert domain-like"/>
    <property type="match status" value="1"/>
</dbReference>
<evidence type="ECO:0000259" key="6">
    <source>
        <dbReference type="Pfam" id="PF01676"/>
    </source>
</evidence>
<dbReference type="HAMAP" id="MF_00740">
    <property type="entry name" value="Phosphopentomut"/>
    <property type="match status" value="1"/>
</dbReference>
<sequence>MGNAYIIVVDGLGVGAQEDADQYGDADMNTLGHVSEQTGVKLPNLQKMGIGNIIPLASVPENEQPLAAYGKLREVSAGKDSTTGHWEIAGIQLEKPFPTYPNGFPEKVIKDFCDGIGVEKALCNQPYSGTDVIRDYGEEHLETGYPIVYTSADSVFQVACHDDVVPVKKLYEWCEFTRNKVCIGEHEVGRVIARPFTGKPGNFERISDKRHDYSSVPPENNLVQKLNDSGVKTYSIGKVADLFAGKGFTQYRPTKSNAEGISQLLSLMSAQLDNCFVFVNLIDTDQLYGHRLDPEGYAGSLEEFDRAIPAIVSKIRENDLLIITGDHGNDPCSDSTDHSREFVPLLVFPKGRAEAENLGTGESFSNIACSVAEFFGVVSNFPGKSFLKDNS</sequence>
<dbReference type="InterPro" id="IPR024052">
    <property type="entry name" value="Phosphopentomutase_DeoB_cap_sf"/>
</dbReference>
<dbReference type="InterPro" id="IPR010045">
    <property type="entry name" value="DeoB"/>
</dbReference>
<comment type="subcellular location">
    <subcellularLocation>
        <location evidence="4">Cytoplasm</location>
    </subcellularLocation>
</comment>
<evidence type="ECO:0000256" key="4">
    <source>
        <dbReference type="HAMAP-Rule" id="MF_00740"/>
    </source>
</evidence>
<protein>
    <recommendedName>
        <fullName evidence="4 5">Phosphopentomutase</fullName>
        <ecNumber evidence="4 5">5.4.2.7</ecNumber>
    </recommendedName>
    <alternativeName>
        <fullName evidence="4">Phosphodeoxyribomutase</fullName>
    </alternativeName>
</protein>
<evidence type="ECO:0000256" key="1">
    <source>
        <dbReference type="ARBA" id="ARBA00010373"/>
    </source>
</evidence>
<dbReference type="EC" id="5.4.2.7" evidence="4 5"/>
<dbReference type="GO" id="GO:0009117">
    <property type="term" value="P:nucleotide metabolic process"/>
    <property type="evidence" value="ECO:0007669"/>
    <property type="project" value="UniProtKB-UniRule"/>
</dbReference>
<dbReference type="SUPFAM" id="SSF53649">
    <property type="entry name" value="Alkaline phosphatase-like"/>
    <property type="match status" value="1"/>
</dbReference>
<proteinExistence type="inferred from homology"/>
<accession>A0A9X2RFK7</accession>
<comment type="pathway">
    <text evidence="4">Carbohydrate degradation; 2-deoxy-D-ribose 1-phosphate degradation; D-glyceraldehyde 3-phosphate and acetaldehyde from 2-deoxy-alpha-D-ribose 1-phosphate: step 1/2.</text>
</comment>